<feature type="compositionally biased region" description="Acidic residues" evidence="6">
    <location>
        <begin position="130"/>
        <end position="143"/>
    </location>
</feature>
<evidence type="ECO:0000259" key="7">
    <source>
        <dbReference type="Pfam" id="PF04719"/>
    </source>
</evidence>
<gene>
    <name evidence="8" type="ORF">N7G274_006641</name>
</gene>
<keyword evidence="5" id="KW-0539">Nucleus</keyword>
<proteinExistence type="inferred from homology"/>
<organism evidence="8 9">
    <name type="scientific">Stereocaulon virgatum</name>
    <dbReference type="NCBI Taxonomy" id="373712"/>
    <lineage>
        <taxon>Eukaryota</taxon>
        <taxon>Fungi</taxon>
        <taxon>Dikarya</taxon>
        <taxon>Ascomycota</taxon>
        <taxon>Pezizomycotina</taxon>
        <taxon>Lecanoromycetes</taxon>
        <taxon>OSLEUM clade</taxon>
        <taxon>Lecanoromycetidae</taxon>
        <taxon>Lecanorales</taxon>
        <taxon>Lecanorineae</taxon>
        <taxon>Stereocaulaceae</taxon>
        <taxon>Stereocaulon</taxon>
    </lineage>
</organism>
<comment type="caution">
    <text evidence="8">The sequence shown here is derived from an EMBL/GenBank/DDBJ whole genome shotgun (WGS) entry which is preliminary data.</text>
</comment>
<feature type="compositionally biased region" description="Basic and acidic residues" evidence="6">
    <location>
        <begin position="105"/>
        <end position="119"/>
    </location>
</feature>
<name>A0ABR4A441_9LECA</name>
<dbReference type="InterPro" id="IPR006809">
    <property type="entry name" value="TAFII28_dom"/>
</dbReference>
<evidence type="ECO:0000256" key="2">
    <source>
        <dbReference type="ARBA" id="ARBA00009788"/>
    </source>
</evidence>
<feature type="region of interest" description="Disordered" evidence="6">
    <location>
        <begin position="1"/>
        <end position="143"/>
    </location>
</feature>
<feature type="region of interest" description="Disordered" evidence="6">
    <location>
        <begin position="274"/>
        <end position="293"/>
    </location>
</feature>
<sequence>MASPPYRSPATSPLYPSHVSLPNPKKRPSLNMPGSPSNKRQKRASINSATSVHPLRQTSFPPEESNLNNAERSPSVESDFTAATGGRSVVTTGITKRVRGKGKAKKVEGSVKSVGKEKTAGGAARGGSEVPDDEDEDDEGAVVDDGGVVDEEAEREKLKVLIGAFNRDQYERFESVRRIKLRKETVRKITNQTVSQSVPPAVVTIVGGYTKTFMGLLIERAREVQRQWASLETPPHTPPTIPIDPTDFKVENPNNDVFNAESDGSDLADLTRAAQGAAEPVAQPPPQTDLGPLLPDHLREALRRYKRDGEGGGTGLAGVSVGIGVSGVGAARLGGRRLFR</sequence>
<dbReference type="PANTHER" id="PTHR13218:SF8">
    <property type="entry name" value="TRANSCRIPTION INITIATION FACTOR TFIID SUBUNIT 11"/>
    <property type="match status" value="1"/>
</dbReference>
<evidence type="ECO:0000256" key="1">
    <source>
        <dbReference type="ARBA" id="ARBA00004123"/>
    </source>
</evidence>
<comment type="similarity">
    <text evidence="2">Belongs to the TAF11 family.</text>
</comment>
<reference evidence="8 9" key="1">
    <citation type="submission" date="2024-09" db="EMBL/GenBank/DDBJ databases">
        <title>Rethinking Asexuality: The Enigmatic Case of Functional Sexual Genes in Lepraria (Stereocaulaceae).</title>
        <authorList>
            <person name="Doellman M."/>
            <person name="Sun Y."/>
            <person name="Barcenas-Pena A."/>
            <person name="Lumbsch H.T."/>
            <person name="Grewe F."/>
        </authorList>
    </citation>
    <scope>NUCLEOTIDE SEQUENCE [LARGE SCALE GENOMIC DNA]</scope>
    <source>
        <strain evidence="8 9">Mercado 3170</strain>
    </source>
</reference>
<keyword evidence="4" id="KW-0804">Transcription</keyword>
<protein>
    <recommendedName>
        <fullName evidence="7">TAFII28-like protein domain-containing protein</fullName>
    </recommendedName>
</protein>
<dbReference type="InterPro" id="IPR045127">
    <property type="entry name" value="TAF11-like"/>
</dbReference>
<feature type="compositionally biased region" description="Polar residues" evidence="6">
    <location>
        <begin position="32"/>
        <end position="78"/>
    </location>
</feature>
<comment type="subcellular location">
    <subcellularLocation>
        <location evidence="1">Nucleus</location>
    </subcellularLocation>
</comment>
<keyword evidence="9" id="KW-1185">Reference proteome</keyword>
<dbReference type="InterPro" id="IPR009072">
    <property type="entry name" value="Histone-fold"/>
</dbReference>
<evidence type="ECO:0000256" key="5">
    <source>
        <dbReference type="ARBA" id="ARBA00023242"/>
    </source>
</evidence>
<keyword evidence="3" id="KW-0805">Transcription regulation</keyword>
<feature type="domain" description="TAFII28-like protein" evidence="7">
    <location>
        <begin position="161"/>
        <end position="231"/>
    </location>
</feature>
<evidence type="ECO:0000256" key="6">
    <source>
        <dbReference type="SAM" id="MobiDB-lite"/>
    </source>
</evidence>
<dbReference type="Pfam" id="PF04719">
    <property type="entry name" value="TAFII28"/>
    <property type="match status" value="1"/>
</dbReference>
<dbReference type="CDD" id="cd08048">
    <property type="entry name" value="HFD_TAF11"/>
    <property type="match status" value="1"/>
</dbReference>
<dbReference type="Gene3D" id="1.10.20.10">
    <property type="entry name" value="Histone, subunit A"/>
    <property type="match status" value="1"/>
</dbReference>
<dbReference type="EMBL" id="JBEFKJ010000020">
    <property type="protein sequence ID" value="KAL2040662.1"/>
    <property type="molecule type" value="Genomic_DNA"/>
</dbReference>
<accession>A0ABR4A441</accession>
<evidence type="ECO:0000256" key="4">
    <source>
        <dbReference type="ARBA" id="ARBA00023163"/>
    </source>
</evidence>
<dbReference type="SUPFAM" id="SSF47113">
    <property type="entry name" value="Histone-fold"/>
    <property type="match status" value="1"/>
</dbReference>
<dbReference type="Proteomes" id="UP001590950">
    <property type="component" value="Unassembled WGS sequence"/>
</dbReference>
<evidence type="ECO:0000313" key="8">
    <source>
        <dbReference type="EMBL" id="KAL2040662.1"/>
    </source>
</evidence>
<evidence type="ECO:0000313" key="9">
    <source>
        <dbReference type="Proteomes" id="UP001590950"/>
    </source>
</evidence>
<dbReference type="PANTHER" id="PTHR13218">
    <property type="entry name" value="TRANSCRIPTION INITIATION FACTOR TFIID SUBUNIT 11-RELATED"/>
    <property type="match status" value="1"/>
</dbReference>
<evidence type="ECO:0000256" key="3">
    <source>
        <dbReference type="ARBA" id="ARBA00023015"/>
    </source>
</evidence>